<proteinExistence type="predicted"/>
<sequence length="119" mass="13151">MDCLSDVALIFPKPSLKDLLRAWEKLNAGSSKLQVHMGPCVTRRTRADRVQLVGDGSECITSARGQVQAKLINSFEPWCYKVSLGHSLSERAKVRASLPRETTWSAADVYGLEFLGVET</sequence>
<organism evidence="1 2">
    <name type="scientific">Mycena sanguinolenta</name>
    <dbReference type="NCBI Taxonomy" id="230812"/>
    <lineage>
        <taxon>Eukaryota</taxon>
        <taxon>Fungi</taxon>
        <taxon>Dikarya</taxon>
        <taxon>Basidiomycota</taxon>
        <taxon>Agaricomycotina</taxon>
        <taxon>Agaricomycetes</taxon>
        <taxon>Agaricomycetidae</taxon>
        <taxon>Agaricales</taxon>
        <taxon>Marasmiineae</taxon>
        <taxon>Mycenaceae</taxon>
        <taxon>Mycena</taxon>
    </lineage>
</organism>
<comment type="caution">
    <text evidence="1">The sequence shown here is derived from an EMBL/GenBank/DDBJ whole genome shotgun (WGS) entry which is preliminary data.</text>
</comment>
<keyword evidence="2" id="KW-1185">Reference proteome</keyword>
<dbReference type="Proteomes" id="UP000623467">
    <property type="component" value="Unassembled WGS sequence"/>
</dbReference>
<reference evidence="1" key="1">
    <citation type="submission" date="2020-05" db="EMBL/GenBank/DDBJ databases">
        <title>Mycena genomes resolve the evolution of fungal bioluminescence.</title>
        <authorList>
            <person name="Tsai I.J."/>
        </authorList>
    </citation>
    <scope>NUCLEOTIDE SEQUENCE</scope>
    <source>
        <strain evidence="1">160909Yilan</strain>
    </source>
</reference>
<accession>A0A8H6YAK0</accession>
<evidence type="ECO:0000313" key="2">
    <source>
        <dbReference type="Proteomes" id="UP000623467"/>
    </source>
</evidence>
<protein>
    <submittedName>
        <fullName evidence="1">Uncharacterized protein</fullName>
    </submittedName>
</protein>
<evidence type="ECO:0000313" key="1">
    <source>
        <dbReference type="EMBL" id="KAF7357453.1"/>
    </source>
</evidence>
<dbReference type="EMBL" id="JACAZH010000010">
    <property type="protein sequence ID" value="KAF7357453.1"/>
    <property type="molecule type" value="Genomic_DNA"/>
</dbReference>
<gene>
    <name evidence="1" type="ORF">MSAN_01341400</name>
</gene>
<dbReference type="AlphaFoldDB" id="A0A8H6YAK0"/>
<name>A0A8H6YAK0_9AGAR</name>